<reference evidence="3 4" key="1">
    <citation type="submission" date="2012-08" db="EMBL/GenBank/DDBJ databases">
        <title>The Genome Sequence of Slackia piriformis YIT 12062.</title>
        <authorList>
            <consortium name="The Broad Institute Genome Sequencing Platform"/>
            <person name="Earl A."/>
            <person name="Ward D."/>
            <person name="Feldgarden M."/>
            <person name="Gevers D."/>
            <person name="Morotomi M."/>
            <person name="Walker B."/>
            <person name="Young S.K."/>
            <person name="Zeng Q."/>
            <person name="Gargeya S."/>
            <person name="Fitzgerald M."/>
            <person name="Haas B."/>
            <person name="Abouelleil A."/>
            <person name="Alvarado L."/>
            <person name="Arachchi H.M."/>
            <person name="Berlin A.M."/>
            <person name="Chapman S.B."/>
            <person name="Goldberg J."/>
            <person name="Griggs A."/>
            <person name="Gujja S."/>
            <person name="Hansen M."/>
            <person name="Howarth C."/>
            <person name="Imamovic A."/>
            <person name="Larimer J."/>
            <person name="McCowen C."/>
            <person name="Montmayeur A."/>
            <person name="Murphy C."/>
            <person name="Neiman D."/>
            <person name="Pearson M."/>
            <person name="Priest M."/>
            <person name="Roberts A."/>
            <person name="Saif S."/>
            <person name="Shea T."/>
            <person name="Sisk P."/>
            <person name="Sykes S."/>
            <person name="Wortman J."/>
            <person name="Nusbaum C."/>
            <person name="Birren B."/>
        </authorList>
    </citation>
    <scope>NUCLEOTIDE SEQUENCE [LARGE SCALE GENOMIC DNA]</scope>
    <source>
        <strain evidence="3 4">YIT 12062</strain>
    </source>
</reference>
<dbReference type="AlphaFoldDB" id="K0YUI3"/>
<evidence type="ECO:0000256" key="2">
    <source>
        <dbReference type="SAM" id="Phobius"/>
    </source>
</evidence>
<evidence type="ECO:0000313" key="4">
    <source>
        <dbReference type="Proteomes" id="UP000006069"/>
    </source>
</evidence>
<dbReference type="RefSeq" id="WP_009139807.1">
    <property type="nucleotide sequence ID" value="NZ_JH815199.1"/>
</dbReference>
<dbReference type="InParanoid" id="K0YUI3"/>
<protein>
    <submittedName>
        <fullName evidence="3">Uncharacterized protein</fullName>
    </submittedName>
</protein>
<dbReference type="PATRIC" id="fig|742818.3.peg.1706"/>
<evidence type="ECO:0000313" key="3">
    <source>
        <dbReference type="EMBL" id="EJZ83109.1"/>
    </source>
</evidence>
<dbReference type="eggNOG" id="ENOG5031R5U">
    <property type="taxonomic scope" value="Bacteria"/>
</dbReference>
<accession>K0YUI3</accession>
<keyword evidence="4" id="KW-1185">Reference proteome</keyword>
<dbReference type="Proteomes" id="UP000006069">
    <property type="component" value="Unassembled WGS sequence"/>
</dbReference>
<feature type="region of interest" description="Disordered" evidence="1">
    <location>
        <begin position="135"/>
        <end position="158"/>
    </location>
</feature>
<feature type="transmembrane region" description="Helical" evidence="2">
    <location>
        <begin position="192"/>
        <end position="213"/>
    </location>
</feature>
<dbReference type="OrthoDB" id="3196857at2"/>
<proteinExistence type="predicted"/>
<name>K0YUI3_9ACTN</name>
<dbReference type="EMBL" id="ADMD01000009">
    <property type="protein sequence ID" value="EJZ83109.1"/>
    <property type="molecule type" value="Genomic_DNA"/>
</dbReference>
<evidence type="ECO:0000256" key="1">
    <source>
        <dbReference type="SAM" id="MobiDB-lite"/>
    </source>
</evidence>
<keyword evidence="2" id="KW-0812">Transmembrane</keyword>
<comment type="caution">
    <text evidence="3">The sequence shown here is derived from an EMBL/GenBank/DDBJ whole genome shotgun (WGS) entry which is preliminary data.</text>
</comment>
<gene>
    <name evidence="3" type="ORF">HMPREF9451_01622</name>
</gene>
<sequence>MAPLNASDIYFGTYATFQTKDKRSGAALAGPDNAVGDRGSIEWRLDEHKHRQAWLVNPYGQAIGFLDQNMSHTLAVLQAKDWEITYVLSFTAYSEALGGNAYWGQVAIMAYSPKHAESFRSFASSFAREAARGLRPDPSLSARSAEEIAKDPSSWKPSNKVKIPDNEVSSVILKDHRSVHDKVLDLGRSKNIGCYIISWAFILGVGACILWFLHCMGIF</sequence>
<keyword evidence="2" id="KW-0472">Membrane</keyword>
<dbReference type="HOGENOM" id="CLU_112404_0_0_11"/>
<keyword evidence="2" id="KW-1133">Transmembrane helix</keyword>
<organism evidence="3 4">
    <name type="scientific">Slackia piriformis YIT 12062</name>
    <dbReference type="NCBI Taxonomy" id="742818"/>
    <lineage>
        <taxon>Bacteria</taxon>
        <taxon>Bacillati</taxon>
        <taxon>Actinomycetota</taxon>
        <taxon>Coriobacteriia</taxon>
        <taxon>Eggerthellales</taxon>
        <taxon>Eggerthellaceae</taxon>
        <taxon>Slackia</taxon>
    </lineage>
</organism>